<keyword evidence="4" id="KW-0052">Apoplast</keyword>
<dbReference type="Gene3D" id="2.40.480.10">
    <property type="entry name" value="Allene oxide cyclase-like"/>
    <property type="match status" value="1"/>
</dbReference>
<name>A0AAN8U600_SOLBU</name>
<feature type="chain" id="PRO_5042673820" description="Dirigent protein" evidence="4">
    <location>
        <begin position="24"/>
        <end position="220"/>
    </location>
</feature>
<sequence>MENFLLMAFLFLAITIILPSTHGLDQSPKGVDKWFKKLPHAKAKMTKLHFYFHDIVTAKNPSAIQIAQANNTFQSPTFFGLVRMMDNPLTVNPEPNSKIIGRAQGIYGSASFEDIGLLMTLNLVFTNGKYNGSTLSILGHNQIFHEYREMPIVGGSGVFRLAKGIATAKTYQVDNTTQNAIVEYHVVFVSYKVFAEIPDRGIDLEVTDSVKNNDVVKSEL</sequence>
<comment type="subcellular location">
    <subcellularLocation>
        <location evidence="4">Secreted</location>
        <location evidence="4">Extracellular space</location>
        <location evidence="4">Apoplast</location>
    </subcellularLocation>
</comment>
<evidence type="ECO:0000313" key="6">
    <source>
        <dbReference type="Proteomes" id="UP001371456"/>
    </source>
</evidence>
<dbReference type="Pfam" id="PF03018">
    <property type="entry name" value="Dirigent"/>
    <property type="match status" value="1"/>
</dbReference>
<gene>
    <name evidence="5" type="ORF">RDI58_004133</name>
</gene>
<evidence type="ECO:0000256" key="1">
    <source>
        <dbReference type="ARBA" id="ARBA00010746"/>
    </source>
</evidence>
<feature type="signal peptide" evidence="4">
    <location>
        <begin position="1"/>
        <end position="23"/>
    </location>
</feature>
<dbReference type="EMBL" id="JBANQN010000002">
    <property type="protein sequence ID" value="KAK6796432.1"/>
    <property type="molecule type" value="Genomic_DNA"/>
</dbReference>
<comment type="caution">
    <text evidence="5">The sequence shown here is derived from an EMBL/GenBank/DDBJ whole genome shotgun (WGS) entry which is preliminary data.</text>
</comment>
<dbReference type="InterPro" id="IPR004265">
    <property type="entry name" value="Dirigent"/>
</dbReference>
<evidence type="ECO:0000256" key="3">
    <source>
        <dbReference type="ARBA" id="ARBA00022525"/>
    </source>
</evidence>
<keyword evidence="6" id="KW-1185">Reference proteome</keyword>
<evidence type="ECO:0000313" key="5">
    <source>
        <dbReference type="EMBL" id="KAK6796432.1"/>
    </source>
</evidence>
<comment type="similarity">
    <text evidence="1 4">Belongs to the plant dirigent protein family.</text>
</comment>
<reference evidence="5 6" key="1">
    <citation type="submission" date="2024-02" db="EMBL/GenBank/DDBJ databases">
        <title>de novo genome assembly of Solanum bulbocastanum strain 11H21.</title>
        <authorList>
            <person name="Hosaka A.J."/>
        </authorList>
    </citation>
    <scope>NUCLEOTIDE SEQUENCE [LARGE SCALE GENOMIC DNA]</scope>
    <source>
        <tissue evidence="5">Young leaves</tissue>
    </source>
</reference>
<evidence type="ECO:0000256" key="2">
    <source>
        <dbReference type="ARBA" id="ARBA00011738"/>
    </source>
</evidence>
<keyword evidence="4" id="KW-0732">Signal</keyword>
<dbReference type="GO" id="GO:0048046">
    <property type="term" value="C:apoplast"/>
    <property type="evidence" value="ECO:0007669"/>
    <property type="project" value="UniProtKB-SubCell"/>
</dbReference>
<keyword evidence="3 4" id="KW-0964">Secreted</keyword>
<proteinExistence type="inferred from homology"/>
<dbReference type="AlphaFoldDB" id="A0AAN8U600"/>
<dbReference type="Proteomes" id="UP001371456">
    <property type="component" value="Unassembled WGS sequence"/>
</dbReference>
<dbReference type="PANTHER" id="PTHR21495">
    <property type="entry name" value="NUCLEOPORIN-RELATED"/>
    <property type="match status" value="1"/>
</dbReference>
<dbReference type="InterPro" id="IPR044859">
    <property type="entry name" value="Allene_oxi_cyc_Dirigent"/>
</dbReference>
<comment type="subunit">
    <text evidence="2 4">Homodimer.</text>
</comment>
<accession>A0AAN8U600</accession>
<evidence type="ECO:0000256" key="4">
    <source>
        <dbReference type="RuleBase" id="RU363099"/>
    </source>
</evidence>
<organism evidence="5 6">
    <name type="scientific">Solanum bulbocastanum</name>
    <name type="common">Wild potato</name>
    <dbReference type="NCBI Taxonomy" id="147425"/>
    <lineage>
        <taxon>Eukaryota</taxon>
        <taxon>Viridiplantae</taxon>
        <taxon>Streptophyta</taxon>
        <taxon>Embryophyta</taxon>
        <taxon>Tracheophyta</taxon>
        <taxon>Spermatophyta</taxon>
        <taxon>Magnoliopsida</taxon>
        <taxon>eudicotyledons</taxon>
        <taxon>Gunneridae</taxon>
        <taxon>Pentapetalae</taxon>
        <taxon>asterids</taxon>
        <taxon>lamiids</taxon>
        <taxon>Solanales</taxon>
        <taxon>Solanaceae</taxon>
        <taxon>Solanoideae</taxon>
        <taxon>Solaneae</taxon>
        <taxon>Solanum</taxon>
    </lineage>
</organism>
<comment type="function">
    <text evidence="4">Dirigent proteins impart stereoselectivity on the phenoxy radical-coupling reaction, yielding optically active lignans from two molecules of coniferyl alcohol in the biosynthesis of lignans, flavonolignans, and alkaloids and thus plays a central role in plant secondary metabolism.</text>
</comment>
<protein>
    <recommendedName>
        <fullName evidence="4">Dirigent protein</fullName>
    </recommendedName>
</protein>
<dbReference type="GO" id="GO:0009699">
    <property type="term" value="P:phenylpropanoid biosynthetic process"/>
    <property type="evidence" value="ECO:0007669"/>
    <property type="project" value="UniProtKB-ARBA"/>
</dbReference>